<protein>
    <recommendedName>
        <fullName evidence="3">RRM domain-containing protein</fullName>
    </recommendedName>
</protein>
<dbReference type="SMART" id="SM00360">
    <property type="entry name" value="RRM"/>
    <property type="match status" value="1"/>
</dbReference>
<keyword evidence="5" id="KW-1185">Reference proteome</keyword>
<gene>
    <name evidence="4" type="ORF">AMAG_09519</name>
</gene>
<dbReference type="InterPro" id="IPR000504">
    <property type="entry name" value="RRM_dom"/>
</dbReference>
<dbReference type="Gene3D" id="3.30.70.330">
    <property type="match status" value="1"/>
</dbReference>
<sequence>MEALETPVSPKADTLARVDSGLPGMTPSGSSMHLPSSDAPRATIRAVPMPAAHSALRELMALLADEVQLAGPLLEIARESRRALDGGIPRSPMRACAAIPLNANGTPPASLFLANVPEVNRDEIKAYMERFGEVTMTDFLLDRGMVFIHFARAEDAVRAHSLLQGLTIHGHYVRVELANPPSDRGFDGPPSASAAGGMFRSGFGAAGFGPRRMQLPNGAYPGAVAMSTRAHINPARFADLQTPQPQQSRFADIAPLGQSPPPSAAQQFFAGMGAGAGASGVGFWDEFYGPGMGMGMGMDPYGAAAYQGGVAAANSGAAGGWAGAGQGGDDMMVEVDYYDDE</sequence>
<name>A0A0L0SQ57_ALLM3</name>
<dbReference type="VEuPathDB" id="FungiDB:AMAG_09519"/>
<reference evidence="4 5" key="1">
    <citation type="submission" date="2009-11" db="EMBL/GenBank/DDBJ databases">
        <title>Annotation of Allomyces macrogynus ATCC 38327.</title>
        <authorList>
            <consortium name="The Broad Institute Genome Sequencing Platform"/>
            <person name="Russ C."/>
            <person name="Cuomo C."/>
            <person name="Burger G."/>
            <person name="Gray M.W."/>
            <person name="Holland P.W.H."/>
            <person name="King N."/>
            <person name="Lang F.B.F."/>
            <person name="Roger A.J."/>
            <person name="Ruiz-Trillo I."/>
            <person name="Young S.K."/>
            <person name="Zeng Q."/>
            <person name="Gargeya S."/>
            <person name="Fitzgerald M."/>
            <person name="Haas B."/>
            <person name="Abouelleil A."/>
            <person name="Alvarado L."/>
            <person name="Arachchi H.M."/>
            <person name="Berlin A."/>
            <person name="Chapman S.B."/>
            <person name="Gearin G."/>
            <person name="Goldberg J."/>
            <person name="Griggs A."/>
            <person name="Gujja S."/>
            <person name="Hansen M."/>
            <person name="Heiman D."/>
            <person name="Howarth C."/>
            <person name="Larimer J."/>
            <person name="Lui A."/>
            <person name="MacDonald P.J.P."/>
            <person name="McCowen C."/>
            <person name="Montmayeur A."/>
            <person name="Murphy C."/>
            <person name="Neiman D."/>
            <person name="Pearson M."/>
            <person name="Priest M."/>
            <person name="Roberts A."/>
            <person name="Saif S."/>
            <person name="Shea T."/>
            <person name="Sisk P."/>
            <person name="Stolte C."/>
            <person name="Sykes S."/>
            <person name="Wortman J."/>
            <person name="Nusbaum C."/>
            <person name="Birren B."/>
        </authorList>
    </citation>
    <scope>NUCLEOTIDE SEQUENCE [LARGE SCALE GENOMIC DNA]</scope>
    <source>
        <strain evidence="4 5">ATCC 38327</strain>
    </source>
</reference>
<dbReference type="OrthoDB" id="6730379at2759"/>
<dbReference type="SUPFAM" id="SSF54928">
    <property type="entry name" value="RNA-binding domain, RBD"/>
    <property type="match status" value="1"/>
</dbReference>
<dbReference type="EMBL" id="GG745344">
    <property type="protein sequence ID" value="KNE64504.1"/>
    <property type="molecule type" value="Genomic_DNA"/>
</dbReference>
<proteinExistence type="predicted"/>
<dbReference type="PROSITE" id="PS50102">
    <property type="entry name" value="RRM"/>
    <property type="match status" value="1"/>
</dbReference>
<dbReference type="Proteomes" id="UP000054350">
    <property type="component" value="Unassembled WGS sequence"/>
</dbReference>
<dbReference type="AlphaFoldDB" id="A0A0L0SQ57"/>
<feature type="domain" description="RRM" evidence="3">
    <location>
        <begin position="109"/>
        <end position="180"/>
    </location>
</feature>
<dbReference type="InterPro" id="IPR035979">
    <property type="entry name" value="RBD_domain_sf"/>
</dbReference>
<evidence type="ECO:0000313" key="5">
    <source>
        <dbReference type="Proteomes" id="UP000054350"/>
    </source>
</evidence>
<reference evidence="5" key="2">
    <citation type="submission" date="2009-11" db="EMBL/GenBank/DDBJ databases">
        <title>The Genome Sequence of Allomyces macrogynus strain ATCC 38327.</title>
        <authorList>
            <consortium name="The Broad Institute Genome Sequencing Platform"/>
            <person name="Russ C."/>
            <person name="Cuomo C."/>
            <person name="Shea T."/>
            <person name="Young S.K."/>
            <person name="Zeng Q."/>
            <person name="Koehrsen M."/>
            <person name="Haas B."/>
            <person name="Borodovsky M."/>
            <person name="Guigo R."/>
            <person name="Alvarado L."/>
            <person name="Berlin A."/>
            <person name="Borenstein D."/>
            <person name="Chen Z."/>
            <person name="Engels R."/>
            <person name="Freedman E."/>
            <person name="Gellesch M."/>
            <person name="Goldberg J."/>
            <person name="Griggs A."/>
            <person name="Gujja S."/>
            <person name="Heiman D."/>
            <person name="Hepburn T."/>
            <person name="Howarth C."/>
            <person name="Jen D."/>
            <person name="Larson L."/>
            <person name="Lewis B."/>
            <person name="Mehta T."/>
            <person name="Park D."/>
            <person name="Pearson M."/>
            <person name="Roberts A."/>
            <person name="Saif S."/>
            <person name="Shenoy N."/>
            <person name="Sisk P."/>
            <person name="Stolte C."/>
            <person name="Sykes S."/>
            <person name="Walk T."/>
            <person name="White J."/>
            <person name="Yandava C."/>
            <person name="Burger G."/>
            <person name="Gray M.W."/>
            <person name="Holland P.W.H."/>
            <person name="King N."/>
            <person name="Lang F.B.F."/>
            <person name="Roger A.J."/>
            <person name="Ruiz-Trillo I."/>
            <person name="Lander E."/>
            <person name="Nusbaum C."/>
        </authorList>
    </citation>
    <scope>NUCLEOTIDE SEQUENCE [LARGE SCALE GENOMIC DNA]</scope>
    <source>
        <strain evidence="5">ATCC 38327</strain>
    </source>
</reference>
<feature type="region of interest" description="Disordered" evidence="2">
    <location>
        <begin position="1"/>
        <end position="37"/>
    </location>
</feature>
<dbReference type="CDD" id="cd00590">
    <property type="entry name" value="RRM_SF"/>
    <property type="match status" value="1"/>
</dbReference>
<dbReference type="Pfam" id="PF00076">
    <property type="entry name" value="RRM_1"/>
    <property type="match status" value="1"/>
</dbReference>
<evidence type="ECO:0000313" key="4">
    <source>
        <dbReference type="EMBL" id="KNE64504.1"/>
    </source>
</evidence>
<evidence type="ECO:0000259" key="3">
    <source>
        <dbReference type="PROSITE" id="PS50102"/>
    </source>
</evidence>
<keyword evidence="1" id="KW-0694">RNA-binding</keyword>
<evidence type="ECO:0000256" key="2">
    <source>
        <dbReference type="SAM" id="MobiDB-lite"/>
    </source>
</evidence>
<accession>A0A0L0SQ57</accession>
<dbReference type="InterPro" id="IPR012677">
    <property type="entry name" value="Nucleotide-bd_a/b_plait_sf"/>
</dbReference>
<evidence type="ECO:0000256" key="1">
    <source>
        <dbReference type="PROSITE-ProRule" id="PRU00176"/>
    </source>
</evidence>
<organism evidence="4 5">
    <name type="scientific">Allomyces macrogynus (strain ATCC 38327)</name>
    <name type="common">Allomyces javanicus var. macrogynus</name>
    <dbReference type="NCBI Taxonomy" id="578462"/>
    <lineage>
        <taxon>Eukaryota</taxon>
        <taxon>Fungi</taxon>
        <taxon>Fungi incertae sedis</taxon>
        <taxon>Blastocladiomycota</taxon>
        <taxon>Blastocladiomycetes</taxon>
        <taxon>Blastocladiales</taxon>
        <taxon>Blastocladiaceae</taxon>
        <taxon>Allomyces</taxon>
    </lineage>
</organism>
<dbReference type="GO" id="GO:0003723">
    <property type="term" value="F:RNA binding"/>
    <property type="evidence" value="ECO:0007669"/>
    <property type="project" value="UniProtKB-UniRule"/>
</dbReference>